<accession>A0A133U8J2</accession>
<dbReference type="AlphaFoldDB" id="A0A133U8J2"/>
<keyword evidence="2" id="KW-1185">Reference proteome</keyword>
<protein>
    <submittedName>
        <fullName evidence="1">Uncharacterized protein</fullName>
    </submittedName>
</protein>
<dbReference type="Proteomes" id="UP000070163">
    <property type="component" value="Unassembled WGS sequence"/>
</dbReference>
<dbReference type="EMBL" id="LHXJ01000046">
    <property type="protein sequence ID" value="KXA90500.1"/>
    <property type="molecule type" value="Genomic_DNA"/>
</dbReference>
<sequence length="80" mass="8935">MGVQLLEPKYELKTGVDPWTCISEEKGVPVKFGEKEVCFSPVDERKQRRPLDVTKIEEMNITQGAGGKVAALTESEKLEL</sequence>
<reference evidence="1 2" key="1">
    <citation type="journal article" date="2016" name="Sci. Rep.">
        <title>Metabolic traits of an uncultured archaeal lineage -MSBL1- from brine pools of the Red Sea.</title>
        <authorList>
            <person name="Mwirichia R."/>
            <person name="Alam I."/>
            <person name="Rashid M."/>
            <person name="Vinu M."/>
            <person name="Ba-Alawi W."/>
            <person name="Anthony Kamau A."/>
            <person name="Kamanda Ngugi D."/>
            <person name="Goker M."/>
            <person name="Klenk H.P."/>
            <person name="Bajic V."/>
            <person name="Stingl U."/>
        </authorList>
    </citation>
    <scope>NUCLEOTIDE SEQUENCE [LARGE SCALE GENOMIC DNA]</scope>
    <source>
        <strain evidence="1">SCGC-AAA259A05</strain>
    </source>
</reference>
<evidence type="ECO:0000313" key="1">
    <source>
        <dbReference type="EMBL" id="KXA90500.1"/>
    </source>
</evidence>
<organism evidence="1 2">
    <name type="scientific">candidate division MSBL1 archaeon SCGC-AAA259A05</name>
    <dbReference type="NCBI Taxonomy" id="1698259"/>
    <lineage>
        <taxon>Archaea</taxon>
        <taxon>Methanobacteriati</taxon>
        <taxon>Methanobacteriota</taxon>
        <taxon>candidate division MSBL1</taxon>
    </lineage>
</organism>
<comment type="caution">
    <text evidence="1">The sequence shown here is derived from an EMBL/GenBank/DDBJ whole genome shotgun (WGS) entry which is preliminary data.</text>
</comment>
<evidence type="ECO:0000313" key="2">
    <source>
        <dbReference type="Proteomes" id="UP000070163"/>
    </source>
</evidence>
<name>A0A133U8J2_9EURY</name>
<proteinExistence type="predicted"/>
<gene>
    <name evidence="1" type="ORF">AKJ57_04095</name>
</gene>